<accession>A0A433SJ25</accession>
<evidence type="ECO:0000256" key="1">
    <source>
        <dbReference type="SAM" id="MobiDB-lite"/>
    </source>
</evidence>
<feature type="region of interest" description="Disordered" evidence="1">
    <location>
        <begin position="230"/>
        <end position="250"/>
    </location>
</feature>
<keyword evidence="4" id="KW-1185">Reference proteome</keyword>
<feature type="domain" description="N-acetyltransferase" evidence="2">
    <location>
        <begin position="7"/>
        <end position="146"/>
    </location>
</feature>
<reference evidence="3 4" key="1">
    <citation type="submission" date="2019-01" db="EMBL/GenBank/DDBJ databases">
        <title>A draft genome assembly of the solar-powered sea slug Elysia chlorotica.</title>
        <authorList>
            <person name="Cai H."/>
            <person name="Li Q."/>
            <person name="Fang X."/>
            <person name="Li J."/>
            <person name="Curtis N.E."/>
            <person name="Altenburger A."/>
            <person name="Shibata T."/>
            <person name="Feng M."/>
            <person name="Maeda T."/>
            <person name="Schwartz J.A."/>
            <person name="Shigenobu S."/>
            <person name="Lundholm N."/>
            <person name="Nishiyama T."/>
            <person name="Yang H."/>
            <person name="Hasebe M."/>
            <person name="Li S."/>
            <person name="Pierce S.K."/>
            <person name="Wang J."/>
        </authorList>
    </citation>
    <scope>NUCLEOTIDE SEQUENCE [LARGE SCALE GENOMIC DNA]</scope>
    <source>
        <strain evidence="3">EC2010</strain>
        <tissue evidence="3">Whole organism of an adult</tissue>
    </source>
</reference>
<organism evidence="3 4">
    <name type="scientific">Elysia chlorotica</name>
    <name type="common">Eastern emerald elysia</name>
    <name type="synonym">Sea slug</name>
    <dbReference type="NCBI Taxonomy" id="188477"/>
    <lineage>
        <taxon>Eukaryota</taxon>
        <taxon>Metazoa</taxon>
        <taxon>Spiralia</taxon>
        <taxon>Lophotrochozoa</taxon>
        <taxon>Mollusca</taxon>
        <taxon>Gastropoda</taxon>
        <taxon>Heterobranchia</taxon>
        <taxon>Euthyneura</taxon>
        <taxon>Panpulmonata</taxon>
        <taxon>Sacoglossa</taxon>
        <taxon>Placobranchoidea</taxon>
        <taxon>Plakobranchidae</taxon>
        <taxon>Elysia</taxon>
    </lineage>
</organism>
<dbReference type="EMBL" id="RQTK01001865">
    <property type="protein sequence ID" value="RUS69016.1"/>
    <property type="molecule type" value="Genomic_DNA"/>
</dbReference>
<gene>
    <name evidence="3" type="ORF">EGW08_023224</name>
</gene>
<evidence type="ECO:0000313" key="3">
    <source>
        <dbReference type="EMBL" id="RUS69016.1"/>
    </source>
</evidence>
<sequence>MAIPSDVVIRKANASDHSAIVDLIDENGVHDYLPALYPWLVLDPDNFPFVATLDGRVAAYGMASVLDGGLTALFRSGRVHKDFRELGLLRAIFEHVHRFSSDHMPFRLHDSLSVTDERDKNNESVRAYGYRPVLKREGLQMSYQIPKSAPIESVKNNPKAPIDVRALTHFDLYRMFHADSFCRELFPEGRLFSWYVGYRLMPENIRHLVSPWGGAFASFQESCPSTVPSCGTHTSQTDSPKTNIGGGFPSNKHQDNILGTNFPDNVAMVTFYNSHATKYGAFHSLDIYAVPGVSRDHVQAHLRQNLETLQRRFAGQRAALALTFDTNTSMECVTSCLSEQGISELLPHQDKWQVLYERTVKVKRGEGEGEA</sequence>
<dbReference type="InterPro" id="IPR016181">
    <property type="entry name" value="Acyl_CoA_acyltransferase"/>
</dbReference>
<comment type="caution">
    <text evidence="3">The sequence shown here is derived from an EMBL/GenBank/DDBJ whole genome shotgun (WGS) entry which is preliminary data.</text>
</comment>
<dbReference type="Gene3D" id="3.40.630.30">
    <property type="match status" value="1"/>
</dbReference>
<dbReference type="PROSITE" id="PS51186">
    <property type="entry name" value="GNAT"/>
    <property type="match status" value="1"/>
</dbReference>
<dbReference type="SUPFAM" id="SSF55729">
    <property type="entry name" value="Acyl-CoA N-acyltransferases (Nat)"/>
    <property type="match status" value="1"/>
</dbReference>
<dbReference type="GO" id="GO:0016747">
    <property type="term" value="F:acyltransferase activity, transferring groups other than amino-acyl groups"/>
    <property type="evidence" value="ECO:0007669"/>
    <property type="project" value="InterPro"/>
</dbReference>
<dbReference type="AlphaFoldDB" id="A0A433SJ25"/>
<dbReference type="InterPro" id="IPR000182">
    <property type="entry name" value="GNAT_dom"/>
</dbReference>
<feature type="compositionally biased region" description="Polar residues" evidence="1">
    <location>
        <begin position="230"/>
        <end position="242"/>
    </location>
</feature>
<protein>
    <recommendedName>
        <fullName evidence="2">N-acetyltransferase domain-containing protein</fullName>
    </recommendedName>
</protein>
<dbReference type="PANTHER" id="PTHR47403:SF6">
    <property type="entry name" value="N-ACETYLTRANSFERASE DOMAIN-CONTAINING PROTEIN"/>
    <property type="match status" value="1"/>
</dbReference>
<evidence type="ECO:0000313" key="4">
    <source>
        <dbReference type="Proteomes" id="UP000271974"/>
    </source>
</evidence>
<dbReference type="Proteomes" id="UP000271974">
    <property type="component" value="Unassembled WGS sequence"/>
</dbReference>
<name>A0A433SJ25_ELYCH</name>
<evidence type="ECO:0000259" key="2">
    <source>
        <dbReference type="PROSITE" id="PS51186"/>
    </source>
</evidence>
<dbReference type="PANTHER" id="PTHR47403">
    <property type="entry name" value="LOC100145250 PROTEIN"/>
    <property type="match status" value="1"/>
</dbReference>
<proteinExistence type="predicted"/>
<dbReference type="OrthoDB" id="6105923at2759"/>